<keyword evidence="1" id="KW-1133">Transmembrane helix</keyword>
<organism evidence="2 3">
    <name type="scientific">Caenorhabditis angaria</name>
    <dbReference type="NCBI Taxonomy" id="860376"/>
    <lineage>
        <taxon>Eukaryota</taxon>
        <taxon>Metazoa</taxon>
        <taxon>Ecdysozoa</taxon>
        <taxon>Nematoda</taxon>
        <taxon>Chromadorea</taxon>
        <taxon>Rhabditida</taxon>
        <taxon>Rhabditina</taxon>
        <taxon>Rhabditomorpha</taxon>
        <taxon>Rhabditoidea</taxon>
        <taxon>Rhabditidae</taxon>
        <taxon>Peloderinae</taxon>
        <taxon>Caenorhabditis</taxon>
    </lineage>
</organism>
<sequence length="203" mass="24120">MEFFEDEFWYVGNPIIEISYIIPSLIFCAILACKIYSKNEILVENRTRIIVFEFWLVNFLSILNKILDIFCKIKDTYTFYEDDSISEKITSFSFVSDILFQKSSSIYLEIAIFFQISRENIAKKYSDLPTYPNIVIFLALIYFSYSLGPVFSYCVDTKYDFKYETHKIYMHPLLEILCTLFYGSPDCFTDDSNNYRSFYISIF</sequence>
<dbReference type="EMBL" id="CANHGI010000002">
    <property type="protein sequence ID" value="CAI5443205.1"/>
    <property type="molecule type" value="Genomic_DNA"/>
</dbReference>
<gene>
    <name evidence="2" type="ORF">CAMP_LOCUS5842</name>
</gene>
<proteinExistence type="predicted"/>
<name>A0A9P1IEI4_9PELO</name>
<keyword evidence="1" id="KW-0472">Membrane</keyword>
<keyword evidence="1" id="KW-0812">Transmembrane</keyword>
<evidence type="ECO:0000313" key="3">
    <source>
        <dbReference type="Proteomes" id="UP001152747"/>
    </source>
</evidence>
<dbReference type="Proteomes" id="UP001152747">
    <property type="component" value="Unassembled WGS sequence"/>
</dbReference>
<reference evidence="2" key="1">
    <citation type="submission" date="2022-11" db="EMBL/GenBank/DDBJ databases">
        <authorList>
            <person name="Kikuchi T."/>
        </authorList>
    </citation>
    <scope>NUCLEOTIDE SEQUENCE</scope>
    <source>
        <strain evidence="2">PS1010</strain>
    </source>
</reference>
<feature type="transmembrane region" description="Helical" evidence="1">
    <location>
        <begin position="49"/>
        <end position="67"/>
    </location>
</feature>
<protein>
    <submittedName>
        <fullName evidence="2">Uncharacterized protein</fullName>
    </submittedName>
</protein>
<evidence type="ECO:0000256" key="1">
    <source>
        <dbReference type="SAM" id="Phobius"/>
    </source>
</evidence>
<dbReference type="AlphaFoldDB" id="A0A9P1IEI4"/>
<feature type="transmembrane region" description="Helical" evidence="1">
    <location>
        <begin position="134"/>
        <end position="155"/>
    </location>
</feature>
<feature type="transmembrane region" description="Helical" evidence="1">
    <location>
        <begin position="20"/>
        <end position="37"/>
    </location>
</feature>
<keyword evidence="3" id="KW-1185">Reference proteome</keyword>
<evidence type="ECO:0000313" key="2">
    <source>
        <dbReference type="EMBL" id="CAI5443205.1"/>
    </source>
</evidence>
<accession>A0A9P1IEI4</accession>
<comment type="caution">
    <text evidence="2">The sequence shown here is derived from an EMBL/GenBank/DDBJ whole genome shotgun (WGS) entry which is preliminary data.</text>
</comment>